<comment type="cofactor">
    <cofactor evidence="12">
        <name>thiamine diphosphate</name>
        <dbReference type="ChEBI" id="CHEBI:58937"/>
    </cofactor>
    <text evidence="12">Binds 1 thiamine pyrophosphate per subunit. During the reaction, the substrate forms a covalent intermediate with the cofactor.</text>
</comment>
<comment type="cofactor">
    <cofactor evidence="13">
        <name>Mg(2+)</name>
        <dbReference type="ChEBI" id="CHEBI:18420"/>
    </cofactor>
    <text evidence="13">Binds 1 Mg(2+) ion per subunit. Can also utilize other divalent metal cations, such as Ca(2+), Mn(2+) and Co(2+).</text>
</comment>
<dbReference type="InterPro" id="IPR055152">
    <property type="entry name" value="Transketolase-like_C_2"/>
</dbReference>
<evidence type="ECO:0000256" key="3">
    <source>
        <dbReference type="ARBA" id="ARBA00013152"/>
    </source>
</evidence>
<dbReference type="SUPFAM" id="SSF52922">
    <property type="entry name" value="TK C-terminal domain-like"/>
    <property type="match status" value="1"/>
</dbReference>
<feature type="domain" description="Transketolase-like pyrimidine-binding" evidence="17">
    <location>
        <begin position="357"/>
        <end position="528"/>
    </location>
</feature>
<feature type="binding site" evidence="12">
    <location>
        <position position="440"/>
    </location>
    <ligand>
        <name>thiamine diphosphate</name>
        <dbReference type="ChEBI" id="CHEBI:58937"/>
    </ligand>
</feature>
<proteinExistence type="inferred from homology"/>
<evidence type="ECO:0000256" key="12">
    <source>
        <dbReference type="PIRSR" id="PIRSR605478-3"/>
    </source>
</evidence>
<feature type="transmembrane region" description="Helical" evidence="16">
    <location>
        <begin position="67"/>
        <end position="89"/>
    </location>
</feature>
<feature type="binding site" evidence="11">
    <location>
        <position position="267"/>
    </location>
    <ligand>
        <name>substrate</name>
    </ligand>
</feature>
<evidence type="ECO:0000256" key="4">
    <source>
        <dbReference type="ARBA" id="ARBA00022679"/>
    </source>
</evidence>
<dbReference type="FunFam" id="3.40.50.970:FF:000004">
    <property type="entry name" value="Transketolase"/>
    <property type="match status" value="1"/>
</dbReference>
<dbReference type="GO" id="GO:0005829">
    <property type="term" value="C:cytosol"/>
    <property type="evidence" value="ECO:0007669"/>
    <property type="project" value="TreeGrafter"/>
</dbReference>
<feature type="binding site" evidence="12">
    <location>
        <begin position="121"/>
        <end position="123"/>
    </location>
    <ligand>
        <name>thiamine diphosphate</name>
        <dbReference type="ChEBI" id="CHEBI:58937"/>
    </ligand>
</feature>
<keyword evidence="19" id="KW-1185">Reference proteome</keyword>
<keyword evidence="16" id="KW-0812">Transmembrane</keyword>
<evidence type="ECO:0000256" key="6">
    <source>
        <dbReference type="ARBA" id="ARBA00022842"/>
    </source>
</evidence>
<dbReference type="AlphaFoldDB" id="A5GBJ2"/>
<dbReference type="InterPro" id="IPR005475">
    <property type="entry name" value="Transketolase-like_Pyr-bd"/>
</dbReference>
<feature type="site" description="Important for catalytic activity" evidence="14">
    <location>
        <position position="33"/>
    </location>
</feature>
<reference evidence="18 19" key="1">
    <citation type="submission" date="2007-05" db="EMBL/GenBank/DDBJ databases">
        <title>Complete sequence of Geobacter uraniireducens Rf4.</title>
        <authorList>
            <consortium name="US DOE Joint Genome Institute"/>
            <person name="Copeland A."/>
            <person name="Lucas S."/>
            <person name="Lapidus A."/>
            <person name="Barry K."/>
            <person name="Detter J.C."/>
            <person name="Glavina del Rio T."/>
            <person name="Hammon N."/>
            <person name="Israni S."/>
            <person name="Dalin E."/>
            <person name="Tice H."/>
            <person name="Pitluck S."/>
            <person name="Chertkov O."/>
            <person name="Brettin T."/>
            <person name="Bruce D."/>
            <person name="Han C."/>
            <person name="Schmutz J."/>
            <person name="Larimer F."/>
            <person name="Land M."/>
            <person name="Hauser L."/>
            <person name="Kyrpides N."/>
            <person name="Mikhailova N."/>
            <person name="Shelobolina E."/>
            <person name="Aklujkar M."/>
            <person name="Lovley D."/>
            <person name="Richardson P."/>
        </authorList>
    </citation>
    <scope>NUCLEOTIDE SEQUENCE [LARGE SCALE GENOMIC DNA]</scope>
    <source>
        <strain evidence="18 19">Rf4</strain>
    </source>
</reference>
<evidence type="ECO:0000256" key="2">
    <source>
        <dbReference type="ARBA" id="ARBA00011738"/>
    </source>
</evidence>
<dbReference type="PROSITE" id="PS00802">
    <property type="entry name" value="TRANSKETOLASE_2"/>
    <property type="match status" value="1"/>
</dbReference>
<dbReference type="InterPro" id="IPR005478">
    <property type="entry name" value="Transketolase_bac-like"/>
</dbReference>
<keyword evidence="6 13" id="KW-0460">Magnesium</keyword>
<evidence type="ECO:0000259" key="17">
    <source>
        <dbReference type="SMART" id="SM00861"/>
    </source>
</evidence>
<dbReference type="OrthoDB" id="8732661at2"/>
<evidence type="ECO:0000256" key="14">
    <source>
        <dbReference type="PIRSR" id="PIRSR605478-5"/>
    </source>
</evidence>
<dbReference type="NCBIfam" id="TIGR00232">
    <property type="entry name" value="tktlase_bact"/>
    <property type="match status" value="1"/>
</dbReference>
<dbReference type="SMART" id="SM00861">
    <property type="entry name" value="Transket_pyr"/>
    <property type="match status" value="1"/>
</dbReference>
<comment type="function">
    <text evidence="15">Catalyzes the transfer of a two-carbon ketol group from a ketose donor to an aldose acceptor, via a covalent intermediate with the cofactor thiamine pyrophosphate.</text>
</comment>
<name>A5GBJ2_GEOUR</name>
<dbReference type="GO" id="GO:0006098">
    <property type="term" value="P:pentose-phosphate shunt"/>
    <property type="evidence" value="ECO:0007669"/>
    <property type="project" value="TreeGrafter"/>
</dbReference>
<gene>
    <name evidence="18" type="ordered locus">Gura_0841</name>
</gene>
<evidence type="ECO:0000256" key="1">
    <source>
        <dbReference type="ARBA" id="ARBA00007131"/>
    </source>
</evidence>
<feature type="binding site" evidence="12">
    <location>
        <position position="73"/>
    </location>
    <ligand>
        <name>thiamine diphosphate</name>
        <dbReference type="ChEBI" id="CHEBI:58937"/>
    </ligand>
</feature>
<comment type="subunit">
    <text evidence="2 15">Homodimer.</text>
</comment>
<dbReference type="GO" id="GO:0046872">
    <property type="term" value="F:metal ion binding"/>
    <property type="evidence" value="ECO:0007669"/>
    <property type="project" value="UniProtKB-KW"/>
</dbReference>
<feature type="binding site" evidence="13">
    <location>
        <position position="192"/>
    </location>
    <ligand>
        <name>Mg(2+)</name>
        <dbReference type="ChEBI" id="CHEBI:18420"/>
    </ligand>
</feature>
<dbReference type="InterPro" id="IPR005474">
    <property type="entry name" value="Transketolase_N"/>
</dbReference>
<feature type="binding site" evidence="12">
    <location>
        <position position="192"/>
    </location>
    <ligand>
        <name>thiamine diphosphate</name>
        <dbReference type="ChEBI" id="CHEBI:58937"/>
    </ligand>
</feature>
<dbReference type="Gene3D" id="3.40.50.920">
    <property type="match status" value="1"/>
</dbReference>
<feature type="binding site" evidence="11">
    <location>
        <position position="523"/>
    </location>
    <ligand>
        <name>substrate</name>
    </ligand>
</feature>
<dbReference type="Pfam" id="PF22613">
    <property type="entry name" value="Transketolase_C_1"/>
    <property type="match status" value="1"/>
</dbReference>
<dbReference type="KEGG" id="gur:Gura_0841"/>
<evidence type="ECO:0000256" key="9">
    <source>
        <dbReference type="NCBIfam" id="TIGR00232"/>
    </source>
</evidence>
<dbReference type="HOGENOM" id="CLU_009227_0_0_7"/>
<keyword evidence="7 12" id="KW-0786">Thiamine pyrophosphate</keyword>
<evidence type="ECO:0000256" key="8">
    <source>
        <dbReference type="ARBA" id="ARBA00049473"/>
    </source>
</evidence>
<dbReference type="EMBL" id="CP000698">
    <property type="protein sequence ID" value="ABQ25049.1"/>
    <property type="molecule type" value="Genomic_DNA"/>
</dbReference>
<feature type="active site" description="Proton donor" evidence="10">
    <location>
        <position position="414"/>
    </location>
</feature>
<dbReference type="SUPFAM" id="SSF52518">
    <property type="entry name" value="Thiamin diphosphate-binding fold (THDP-binding)"/>
    <property type="match status" value="2"/>
</dbReference>
<dbReference type="GO" id="GO:0004802">
    <property type="term" value="F:transketolase activity"/>
    <property type="evidence" value="ECO:0007669"/>
    <property type="project" value="UniProtKB-UniRule"/>
</dbReference>
<dbReference type="FunFam" id="3.40.50.970:FF:000003">
    <property type="entry name" value="Transketolase"/>
    <property type="match status" value="1"/>
</dbReference>
<feature type="binding site" evidence="13">
    <location>
        <position position="194"/>
    </location>
    <ligand>
        <name>Mg(2+)</name>
        <dbReference type="ChEBI" id="CHEBI:18420"/>
    </ligand>
</feature>
<evidence type="ECO:0000256" key="5">
    <source>
        <dbReference type="ARBA" id="ARBA00022723"/>
    </source>
</evidence>
<dbReference type="EC" id="2.2.1.1" evidence="3 9"/>
<evidence type="ECO:0000256" key="13">
    <source>
        <dbReference type="PIRSR" id="PIRSR605478-4"/>
    </source>
</evidence>
<feature type="binding site" evidence="11">
    <location>
        <position position="360"/>
    </location>
    <ligand>
        <name>substrate</name>
    </ligand>
</feature>
<dbReference type="InterPro" id="IPR029061">
    <property type="entry name" value="THDP-binding"/>
</dbReference>
<keyword evidence="15" id="KW-0106">Calcium</keyword>
<evidence type="ECO:0000313" key="18">
    <source>
        <dbReference type="EMBL" id="ABQ25049.1"/>
    </source>
</evidence>
<evidence type="ECO:0000256" key="11">
    <source>
        <dbReference type="PIRSR" id="PIRSR605478-2"/>
    </source>
</evidence>
<comment type="catalytic activity">
    <reaction evidence="8 15">
        <text>D-sedoheptulose 7-phosphate + D-glyceraldehyde 3-phosphate = aldehydo-D-ribose 5-phosphate + D-xylulose 5-phosphate</text>
        <dbReference type="Rhea" id="RHEA:10508"/>
        <dbReference type="ChEBI" id="CHEBI:57483"/>
        <dbReference type="ChEBI" id="CHEBI:57737"/>
        <dbReference type="ChEBI" id="CHEBI:58273"/>
        <dbReference type="ChEBI" id="CHEBI:59776"/>
        <dbReference type="EC" id="2.2.1.1"/>
    </reaction>
</comment>
<feature type="binding site" evidence="11">
    <location>
        <position position="33"/>
    </location>
    <ligand>
        <name>substrate</name>
    </ligand>
</feature>
<dbReference type="PANTHER" id="PTHR43522">
    <property type="entry name" value="TRANSKETOLASE"/>
    <property type="match status" value="1"/>
</dbReference>
<dbReference type="Pfam" id="PF02779">
    <property type="entry name" value="Transket_pyr"/>
    <property type="match status" value="1"/>
</dbReference>
<accession>A5GBJ2</accession>
<dbReference type="RefSeq" id="WP_011937773.1">
    <property type="nucleotide sequence ID" value="NC_009483.1"/>
</dbReference>
<feature type="binding site" evidence="11">
    <location>
        <position position="472"/>
    </location>
    <ligand>
        <name>substrate</name>
    </ligand>
</feature>
<dbReference type="InterPro" id="IPR020826">
    <property type="entry name" value="Transketolase_BS"/>
</dbReference>
<feature type="binding site" evidence="13">
    <location>
        <position position="162"/>
    </location>
    <ligand>
        <name>Mg(2+)</name>
        <dbReference type="ChEBI" id="CHEBI:18420"/>
    </ligand>
</feature>
<dbReference type="InterPro" id="IPR049557">
    <property type="entry name" value="Transketolase_CS"/>
</dbReference>
<feature type="site" description="Important for catalytic activity" evidence="14">
    <location>
        <position position="267"/>
    </location>
</feature>
<dbReference type="Pfam" id="PF00456">
    <property type="entry name" value="Transketolase_N"/>
    <property type="match status" value="1"/>
</dbReference>
<evidence type="ECO:0000256" key="10">
    <source>
        <dbReference type="PIRSR" id="PIRSR605478-1"/>
    </source>
</evidence>
<feature type="transmembrane region" description="Helical" evidence="16">
    <location>
        <begin position="416"/>
        <end position="440"/>
    </location>
</feature>
<evidence type="ECO:0000256" key="7">
    <source>
        <dbReference type="ARBA" id="ARBA00023052"/>
    </source>
</evidence>
<feature type="binding site" evidence="12">
    <location>
        <position position="163"/>
    </location>
    <ligand>
        <name>thiamine diphosphate</name>
        <dbReference type="ChEBI" id="CHEBI:58937"/>
    </ligand>
</feature>
<dbReference type="InterPro" id="IPR009014">
    <property type="entry name" value="Transketo_C/PFOR_II"/>
</dbReference>
<evidence type="ECO:0000256" key="16">
    <source>
        <dbReference type="SAM" id="Phobius"/>
    </source>
</evidence>
<feature type="binding site" evidence="11">
    <location>
        <position position="387"/>
    </location>
    <ligand>
        <name>substrate</name>
    </ligand>
</feature>
<organism evidence="18 19">
    <name type="scientific">Geotalea uraniireducens (strain Rf4)</name>
    <name type="common">Geobacter uraniireducens</name>
    <dbReference type="NCBI Taxonomy" id="351605"/>
    <lineage>
        <taxon>Bacteria</taxon>
        <taxon>Pseudomonadati</taxon>
        <taxon>Thermodesulfobacteriota</taxon>
        <taxon>Desulfuromonadia</taxon>
        <taxon>Geobacterales</taxon>
        <taxon>Geobacteraceae</taxon>
        <taxon>Geotalea</taxon>
    </lineage>
</organism>
<keyword evidence="16" id="KW-0472">Membrane</keyword>
<dbReference type="PROSITE" id="PS00801">
    <property type="entry name" value="TRANSKETOLASE_1"/>
    <property type="match status" value="1"/>
</dbReference>
<keyword evidence="16" id="KW-1133">Transmembrane helix</keyword>
<sequence>MAKGSLTEREARLGANTLRMLAVDAVERANSGHPGLPMGGADYAFLLWHNYLVFNPVDPRWPNRDRFILSAGHGCMLLYGLLHLFGFALSLDDLKNFRQWGSRTPGHPEYGHTPGVEVTTGPLGQGFADGVGMALAARMAAERFNDAIFSPIDHHIYAIVSDGDLMEGISSEAASLAGHLKLGNIIYIYDDNGITIEGKTELAFSENAGKRFAAYGWHVQRIDGHDFDQIDTAIGAAQSEKDRPSLIIARTHIAQGSPNKHDSAVAHGSPLGAEEVAATRRNLHWPEELFYVPAEVRALCEKRKADMLSVHREWERNLALWRRRNPDKSRLWDEMWQRKLPTDLADSLLQAVGGAEGATRSLSGRIIQEAAALVPALAGGSADLEPSTNTGIKASQSVSAGAFGGRNIHFGVREHAMAAMLNGMALYGCFVPFGATFLVFSDYCRPAIRLSALMGAQVIHVFTHDSVLLGEDGPTHQPVEHLSSLRLIPNLTVIRPADGVETALAWTAALTRKTGPTALVLSRQKLPVLAREGTFAPTLVLRGGYVLVSGGDKPDVIIMASGSEVSLAVAAGKLLAEQGINARIVSVPCLEAFSAQPQTYRRSVLGGRAPRVAVEAGPGALWWRLLGAGGLFIGVESFGASASEKVLAEQFGLTPQQVAERIGEYVSRKQKRKNFLRTK</sequence>
<evidence type="ECO:0000256" key="15">
    <source>
        <dbReference type="RuleBase" id="RU004996"/>
    </source>
</evidence>
<dbReference type="STRING" id="351605.Gura_0841"/>
<dbReference type="InterPro" id="IPR033247">
    <property type="entry name" value="Transketolase_fam"/>
</dbReference>
<dbReference type="Gene3D" id="3.40.50.970">
    <property type="match status" value="2"/>
</dbReference>
<dbReference type="Proteomes" id="UP000006695">
    <property type="component" value="Chromosome"/>
</dbReference>
<keyword evidence="4 15" id="KW-0808">Transferase</keyword>
<evidence type="ECO:0000313" key="19">
    <source>
        <dbReference type="Proteomes" id="UP000006695"/>
    </source>
</evidence>
<protein>
    <recommendedName>
        <fullName evidence="3 9">Transketolase</fullName>
        <ecNumber evidence="3 9">2.2.1.1</ecNumber>
    </recommendedName>
</protein>
<feature type="binding site" evidence="11">
    <location>
        <position position="464"/>
    </location>
    <ligand>
        <name>substrate</name>
    </ligand>
</feature>
<comment type="similarity">
    <text evidence="1 15">Belongs to the transketolase family.</text>
</comment>
<dbReference type="PANTHER" id="PTHR43522:SF2">
    <property type="entry name" value="TRANSKETOLASE 1-RELATED"/>
    <property type="match status" value="1"/>
</dbReference>
<keyword evidence="5 13" id="KW-0479">Metal-binding</keyword>
<dbReference type="CDD" id="cd02012">
    <property type="entry name" value="TPP_TK"/>
    <property type="match status" value="1"/>
</dbReference>
<dbReference type="CDD" id="cd07033">
    <property type="entry name" value="TPP_PYR_DXS_TK_like"/>
    <property type="match status" value="1"/>
</dbReference>
<comment type="cofactor">
    <cofactor evidence="15">
        <name>Mg(2+)</name>
        <dbReference type="ChEBI" id="CHEBI:18420"/>
    </cofactor>
    <cofactor evidence="15">
        <name>Ca(2+)</name>
        <dbReference type="ChEBI" id="CHEBI:29108"/>
    </cofactor>
    <cofactor evidence="15">
        <name>Mn(2+)</name>
        <dbReference type="ChEBI" id="CHEBI:29035"/>
    </cofactor>
    <cofactor evidence="15">
        <name>Co(2+)</name>
        <dbReference type="ChEBI" id="CHEBI:48828"/>
    </cofactor>
    <text evidence="15">Binds 1 Mg(2+) ion per subunit. Can also utilize other divalent metal cations, such as Ca(2+), Mn(2+) and Co(2+).</text>
</comment>
<feature type="binding site" evidence="12">
    <location>
        <position position="267"/>
    </location>
    <ligand>
        <name>thiamine diphosphate</name>
        <dbReference type="ChEBI" id="CHEBI:58937"/>
    </ligand>
</feature>
<feature type="binding site" evidence="11">
    <location>
        <position position="476"/>
    </location>
    <ligand>
        <name>substrate</name>
    </ligand>
</feature>